<sequence length="164" mass="18652">MMMQYKCRLPFFLIMYHAILFGSGLSSADNPSIMRYVNKMLESQTPVVLLWANERPDSLGERACWLSQYEEYSPSGHVHFLYHGNENNPLTSPANRRNKGWMAYSLLTSGGRVMLKITHMDGVSCTAWVPANTAHHIHKDCKHAFTKLCQACKKTENKPSETAK</sequence>
<keyword evidence="1" id="KW-0732">Signal</keyword>
<proteinExistence type="predicted"/>
<protein>
    <submittedName>
        <fullName evidence="2">Lipocalin</fullName>
    </submittedName>
</protein>
<accession>A0A131YPR0</accession>
<organism evidence="2">
    <name type="scientific">Rhipicephalus appendiculatus</name>
    <name type="common">Brown ear tick</name>
    <dbReference type="NCBI Taxonomy" id="34631"/>
    <lineage>
        <taxon>Eukaryota</taxon>
        <taxon>Metazoa</taxon>
        <taxon>Ecdysozoa</taxon>
        <taxon>Arthropoda</taxon>
        <taxon>Chelicerata</taxon>
        <taxon>Arachnida</taxon>
        <taxon>Acari</taxon>
        <taxon>Parasitiformes</taxon>
        <taxon>Ixodida</taxon>
        <taxon>Ixodoidea</taxon>
        <taxon>Ixodidae</taxon>
        <taxon>Rhipicephalinae</taxon>
        <taxon>Rhipicephalus</taxon>
        <taxon>Rhipicephalus</taxon>
    </lineage>
</organism>
<feature type="chain" id="PRO_5007285701" evidence="1">
    <location>
        <begin position="29"/>
        <end position="164"/>
    </location>
</feature>
<evidence type="ECO:0000256" key="1">
    <source>
        <dbReference type="SAM" id="SignalP"/>
    </source>
</evidence>
<dbReference type="EMBL" id="GEDV01007610">
    <property type="protein sequence ID" value="JAP80947.1"/>
    <property type="molecule type" value="Transcribed_RNA"/>
</dbReference>
<name>A0A131YPR0_RHIAP</name>
<dbReference type="AlphaFoldDB" id="A0A131YPR0"/>
<feature type="signal peptide" evidence="1">
    <location>
        <begin position="1"/>
        <end position="28"/>
    </location>
</feature>
<evidence type="ECO:0000313" key="2">
    <source>
        <dbReference type="EMBL" id="JAP80947.1"/>
    </source>
</evidence>
<reference evidence="2" key="1">
    <citation type="journal article" date="2016" name="Ticks Tick Borne Dis.">
        <title>De novo assembly and annotation of the salivary gland transcriptome of Rhipicephalus appendiculatus male and female ticks during blood feeding.</title>
        <authorList>
            <person name="de Castro M.H."/>
            <person name="de Klerk D."/>
            <person name="Pienaar R."/>
            <person name="Latif A.A."/>
            <person name="Rees D.J."/>
            <person name="Mans B.J."/>
        </authorList>
    </citation>
    <scope>NUCLEOTIDE SEQUENCE</scope>
    <source>
        <tissue evidence="2">Salivary glands</tissue>
    </source>
</reference>